<evidence type="ECO:0000313" key="7">
    <source>
        <dbReference type="Proteomes" id="UP001174839"/>
    </source>
</evidence>
<protein>
    <submittedName>
        <fullName evidence="6">Alkaline phosphatase family protein</fullName>
    </submittedName>
</protein>
<dbReference type="Gene3D" id="3.40.720.10">
    <property type="entry name" value="Alkaline Phosphatase, subunit A"/>
    <property type="match status" value="1"/>
</dbReference>
<feature type="chain" id="PRO_5046665730" evidence="5">
    <location>
        <begin position="20"/>
        <end position="558"/>
    </location>
</feature>
<keyword evidence="7" id="KW-1185">Reference proteome</keyword>
<accession>A0ABT7WB51</accession>
<sequence>MILKWNWTAMLLCSFLGFAQEKTCEPPKLVVGVIVDQMRFDFLEKYEANFGDGGFKRLMRDGYSFENTHYNYVPTVTAAGHASIYTGATPSVHGIIENTWYERNSKGLVSNVGDTTVRIVGSVVENYSGYSPARLETSTISDLLREQSDSRSKVISVSLKDRGAILPGGKKANAAYWQDWETSPGHFVSSSYYMDELPSWVISFNNKDKANKYLNRTWKTLLPLKEYTASAPDDNPHERILRGKETPTFPYDLKGMRALYEGDPRYYQVLWVTPYGNTITTEFAVEALKSEELGKDEDVDMLCVSFSTPDVAGHTFGPQSVEVQDIYLRLDRDIAELLETLDKEVGEDNYVVFLTSDHGVQPVVSYLRANNQPADLAVIPQFNQALSFSLNQQYGAFKWISYFGNNQIYLDHDLIKEKGQSLEEIRQSVADFMKEQPGVRFALTPDDLNTSGDTTGQIEMVKKGYYPDRSGDVILVYDYGVMPTSDYRTPVTKVRGAGHGSGYDYDTHVPLLWYGKGIPKGTSSRKVHPVDIAPTLLRIMNLREAGGMTGASLSEVLR</sequence>
<evidence type="ECO:0000256" key="1">
    <source>
        <dbReference type="ARBA" id="ARBA00022553"/>
    </source>
</evidence>
<gene>
    <name evidence="6" type="ORF">QU605_01545</name>
</gene>
<evidence type="ECO:0000256" key="5">
    <source>
        <dbReference type="SAM" id="SignalP"/>
    </source>
</evidence>
<reference evidence="6" key="1">
    <citation type="submission" date="2023-06" db="EMBL/GenBank/DDBJ databases">
        <title>Robiginitalea aurantiacus sp. nov. and Algoriphagus sediminis sp. nov., isolated from coastal sediment.</title>
        <authorList>
            <person name="Zhou Z.Y."/>
            <person name="An J."/>
            <person name="Jia Y.W."/>
            <person name="Du Z.J."/>
        </authorList>
    </citation>
    <scope>NUCLEOTIDE SEQUENCE</scope>
    <source>
        <strain evidence="6">M39</strain>
    </source>
</reference>
<dbReference type="CDD" id="cd16016">
    <property type="entry name" value="AP-SPAP"/>
    <property type="match status" value="1"/>
</dbReference>
<dbReference type="RefSeq" id="WP_289723499.1">
    <property type="nucleotide sequence ID" value="NZ_JAUDUY010000001.1"/>
</dbReference>
<dbReference type="PANTHER" id="PTHR10151:SF120">
    <property type="entry name" value="BIS(5'-ADENOSYL)-TRIPHOSPHATASE"/>
    <property type="match status" value="1"/>
</dbReference>
<dbReference type="EMBL" id="JAUDUY010000001">
    <property type="protein sequence ID" value="MDM9630136.1"/>
    <property type="molecule type" value="Genomic_DNA"/>
</dbReference>
<evidence type="ECO:0000313" key="6">
    <source>
        <dbReference type="EMBL" id="MDM9630136.1"/>
    </source>
</evidence>
<feature type="signal peptide" evidence="5">
    <location>
        <begin position="1"/>
        <end position="19"/>
    </location>
</feature>
<dbReference type="Gene3D" id="3.30.1360.150">
    <property type="match status" value="1"/>
</dbReference>
<dbReference type="PANTHER" id="PTHR10151">
    <property type="entry name" value="ECTONUCLEOTIDE PYROPHOSPHATASE/PHOSPHODIESTERASE"/>
    <property type="match status" value="1"/>
</dbReference>
<organism evidence="6 7">
    <name type="scientific">Robiginitalea aurantiaca</name>
    <dbReference type="NCBI Taxonomy" id="3056915"/>
    <lineage>
        <taxon>Bacteria</taxon>
        <taxon>Pseudomonadati</taxon>
        <taxon>Bacteroidota</taxon>
        <taxon>Flavobacteriia</taxon>
        <taxon>Flavobacteriales</taxon>
        <taxon>Flavobacteriaceae</taxon>
        <taxon>Robiginitalea</taxon>
    </lineage>
</organism>
<keyword evidence="2 4" id="KW-0479">Metal-binding</keyword>
<name>A0ABT7WB51_9FLAO</name>
<dbReference type="InterPro" id="IPR002591">
    <property type="entry name" value="Phosphodiest/P_Trfase"/>
</dbReference>
<evidence type="ECO:0000256" key="2">
    <source>
        <dbReference type="ARBA" id="ARBA00022723"/>
    </source>
</evidence>
<dbReference type="SUPFAM" id="SSF53649">
    <property type="entry name" value="Alkaline phosphatase-like"/>
    <property type="match status" value="1"/>
</dbReference>
<evidence type="ECO:0000256" key="4">
    <source>
        <dbReference type="PIRNR" id="PIRNR031924"/>
    </source>
</evidence>
<comment type="caution">
    <text evidence="6">The sequence shown here is derived from an EMBL/GenBank/DDBJ whole genome shotgun (WGS) entry which is preliminary data.</text>
</comment>
<dbReference type="InterPro" id="IPR026263">
    <property type="entry name" value="Alkaline_phosphatase_prok"/>
</dbReference>
<proteinExistence type="predicted"/>
<dbReference type="PIRSF" id="PIRSF031924">
    <property type="entry name" value="Pi-irrepressible_AP"/>
    <property type="match status" value="1"/>
</dbReference>
<evidence type="ECO:0000256" key="3">
    <source>
        <dbReference type="ARBA" id="ARBA00022729"/>
    </source>
</evidence>
<dbReference type="Proteomes" id="UP001174839">
    <property type="component" value="Unassembled WGS sequence"/>
</dbReference>
<dbReference type="InterPro" id="IPR017850">
    <property type="entry name" value="Alkaline_phosphatase_core_sf"/>
</dbReference>
<keyword evidence="1" id="KW-0597">Phosphoprotein</keyword>
<keyword evidence="3 5" id="KW-0732">Signal</keyword>
<dbReference type="Pfam" id="PF01663">
    <property type="entry name" value="Phosphodiest"/>
    <property type="match status" value="1"/>
</dbReference>